<comment type="caution">
    <text evidence="1">The sequence shown here is derived from an EMBL/GenBank/DDBJ whole genome shotgun (WGS) entry which is preliminary data.</text>
</comment>
<organism evidence="1 2">
    <name type="scientific">Euplotes crassus</name>
    <dbReference type="NCBI Taxonomy" id="5936"/>
    <lineage>
        <taxon>Eukaryota</taxon>
        <taxon>Sar</taxon>
        <taxon>Alveolata</taxon>
        <taxon>Ciliophora</taxon>
        <taxon>Intramacronucleata</taxon>
        <taxon>Spirotrichea</taxon>
        <taxon>Hypotrichia</taxon>
        <taxon>Euplotida</taxon>
        <taxon>Euplotidae</taxon>
        <taxon>Moneuplotes</taxon>
    </lineage>
</organism>
<proteinExistence type="predicted"/>
<evidence type="ECO:0000313" key="2">
    <source>
        <dbReference type="Proteomes" id="UP001295684"/>
    </source>
</evidence>
<evidence type="ECO:0000313" key="1">
    <source>
        <dbReference type="EMBL" id="CAI2366553.1"/>
    </source>
</evidence>
<protein>
    <submittedName>
        <fullName evidence="1">Uncharacterized protein</fullName>
    </submittedName>
</protein>
<accession>A0AAD1XC92</accession>
<dbReference type="EMBL" id="CAMPGE010007639">
    <property type="protein sequence ID" value="CAI2366553.1"/>
    <property type="molecule type" value="Genomic_DNA"/>
</dbReference>
<keyword evidence="2" id="KW-1185">Reference proteome</keyword>
<reference evidence="1" key="1">
    <citation type="submission" date="2023-07" db="EMBL/GenBank/DDBJ databases">
        <authorList>
            <consortium name="AG Swart"/>
            <person name="Singh M."/>
            <person name="Singh A."/>
            <person name="Seah K."/>
            <person name="Emmerich C."/>
        </authorList>
    </citation>
    <scope>NUCLEOTIDE SEQUENCE</scope>
    <source>
        <strain evidence="1">DP1</strain>
    </source>
</reference>
<name>A0AAD1XC92_EUPCR</name>
<gene>
    <name evidence="1" type="ORF">ECRASSUSDP1_LOCUS7826</name>
</gene>
<dbReference type="Proteomes" id="UP001295684">
    <property type="component" value="Unassembled WGS sequence"/>
</dbReference>
<sequence length="153" mass="17675">MSNQNNIWEDLAAPEEEIPKRNQVYHWKNNTSVLVKKSQTASSELDKYEKERESYFSTRECQQEKIKKVFTHHFKETPTIGENPQKAGNQNLCFSQTLKESRKISCPEFLPDSTEALKGKLKSWKEKCSYNQSIASPKMLKSILTKSAGNFHS</sequence>
<dbReference type="AlphaFoldDB" id="A0AAD1XC92"/>